<feature type="compositionally biased region" description="Low complexity" evidence="1">
    <location>
        <begin position="226"/>
        <end position="239"/>
    </location>
</feature>
<name>A0ABV2AWW2_9GAMM</name>
<evidence type="ECO:0000313" key="4">
    <source>
        <dbReference type="Proteomes" id="UP001460888"/>
    </source>
</evidence>
<dbReference type="InterPro" id="IPR003646">
    <property type="entry name" value="SH3-like_bac-type"/>
</dbReference>
<protein>
    <recommendedName>
        <fullName evidence="2">SH3b domain-containing protein</fullName>
    </recommendedName>
</protein>
<dbReference type="EMBL" id="APND01000001">
    <property type="protein sequence ID" value="MES1928083.1"/>
    <property type="molecule type" value="Genomic_DNA"/>
</dbReference>
<dbReference type="RefSeq" id="WP_353108937.1">
    <property type="nucleotide sequence ID" value="NZ_APND01000001.1"/>
</dbReference>
<keyword evidence="4" id="KW-1185">Reference proteome</keyword>
<proteinExistence type="predicted"/>
<dbReference type="SMART" id="SM00287">
    <property type="entry name" value="SH3b"/>
    <property type="match status" value="1"/>
</dbReference>
<organism evidence="3 4">
    <name type="scientific">Salinisphaera dokdonensis CL-ES53</name>
    <dbReference type="NCBI Taxonomy" id="1304272"/>
    <lineage>
        <taxon>Bacteria</taxon>
        <taxon>Pseudomonadati</taxon>
        <taxon>Pseudomonadota</taxon>
        <taxon>Gammaproteobacteria</taxon>
        <taxon>Salinisphaerales</taxon>
        <taxon>Salinisphaeraceae</taxon>
        <taxon>Salinisphaera</taxon>
    </lineage>
</organism>
<evidence type="ECO:0000313" key="3">
    <source>
        <dbReference type="EMBL" id="MES1928083.1"/>
    </source>
</evidence>
<sequence length="337" mass="36704">MFQPSPAALRGRSTIVAALAALFLLSGCVTGPQVVTPEPPAIPEGGEAVPENNEVVLEDGTQLVAAAPWGRIKIEAGPGMRRVYTWRGHRRGVILEPRTERFAGSMGIHYEGQPPVWEAADGITKVDIEEGQRRFETVDDAMIWMQIRRLRYSYTNDGLVVGWKPKGDTLVVELWQFYIDGEKPTSLPNADDTRIATGPLEVVPQEMKPVLMFADGHTEPYTPKTASKPAAAQSSQAAKAAESKAEAAAASAAASAEKAAAAADKKAAEEEESAPRAEIEGNVVNIRSRATTDSDVLWQAKKGDSVAILKEDRDWRYVEFEDGRKGWVANFLLKHEK</sequence>
<evidence type="ECO:0000259" key="2">
    <source>
        <dbReference type="PROSITE" id="PS51781"/>
    </source>
</evidence>
<gene>
    <name evidence="3" type="ORF">SADO_02470</name>
</gene>
<comment type="caution">
    <text evidence="3">The sequence shown here is derived from an EMBL/GenBank/DDBJ whole genome shotgun (WGS) entry which is preliminary data.</text>
</comment>
<dbReference type="Proteomes" id="UP001460888">
    <property type="component" value="Unassembled WGS sequence"/>
</dbReference>
<dbReference type="PROSITE" id="PS51781">
    <property type="entry name" value="SH3B"/>
    <property type="match status" value="1"/>
</dbReference>
<accession>A0ABV2AWW2</accession>
<dbReference type="Pfam" id="PF08239">
    <property type="entry name" value="SH3_3"/>
    <property type="match status" value="1"/>
</dbReference>
<feature type="region of interest" description="Disordered" evidence="1">
    <location>
        <begin position="216"/>
        <end position="239"/>
    </location>
</feature>
<evidence type="ECO:0000256" key="1">
    <source>
        <dbReference type="SAM" id="MobiDB-lite"/>
    </source>
</evidence>
<dbReference type="Gene3D" id="2.30.30.40">
    <property type="entry name" value="SH3 Domains"/>
    <property type="match status" value="1"/>
</dbReference>
<reference evidence="3 4" key="1">
    <citation type="submission" date="2013-03" db="EMBL/GenBank/DDBJ databases">
        <title>Salinisphaera dokdonensis CL-ES53 Genome Sequencing.</title>
        <authorList>
            <person name="Li C."/>
            <person name="Lai Q."/>
            <person name="Shao Z."/>
        </authorList>
    </citation>
    <scope>NUCLEOTIDE SEQUENCE [LARGE SCALE GENOMIC DNA]</scope>
    <source>
        <strain evidence="3 4">CL-ES53</strain>
    </source>
</reference>
<feature type="domain" description="SH3b" evidence="2">
    <location>
        <begin position="274"/>
        <end position="336"/>
    </location>
</feature>